<comment type="caution">
    <text evidence="3">The sequence shown here is derived from an EMBL/GenBank/DDBJ whole genome shotgun (WGS) entry which is preliminary data.</text>
</comment>
<dbReference type="InterPro" id="IPR012854">
    <property type="entry name" value="Cu_amine_oxidase-like_N"/>
</dbReference>
<dbReference type="RefSeq" id="WP_188591725.1">
    <property type="nucleotide sequence ID" value="NZ_BMFU01000002.1"/>
</dbReference>
<dbReference type="Proteomes" id="UP000652153">
    <property type="component" value="Unassembled WGS sequence"/>
</dbReference>
<name>A0ABQ1Z5E3_9BACL</name>
<evidence type="ECO:0000313" key="3">
    <source>
        <dbReference type="EMBL" id="GGH48555.1"/>
    </source>
</evidence>
<sequence length="218" mass="24006">MRFKKAGLLLMAFLMVGGTGAYAATKSKTVQATVSNLKYVLNGSNWTPQSKTQPVVINGQTYIPVSLAKEATNTNITVDSKSGKMSFGEKLTKTPLDKEKMIYHTGNYAALTRDAKYTEGKNKEVSLINNLGFIEYFPDGKYQTMILDLKLFDGSGKIILKDLETGNQVQTLFLEEGKIEQVEVNVTNITGKGIRLTMEAENYSKGTALVVLPTSHYK</sequence>
<feature type="chain" id="PRO_5045869294" description="Copper amine oxidase-like N-terminal domain-containing protein" evidence="1">
    <location>
        <begin position="24"/>
        <end position="218"/>
    </location>
</feature>
<evidence type="ECO:0000259" key="2">
    <source>
        <dbReference type="Pfam" id="PF07833"/>
    </source>
</evidence>
<keyword evidence="1" id="KW-0732">Signal</keyword>
<feature type="domain" description="Copper amine oxidase-like N-terminal" evidence="2">
    <location>
        <begin position="23"/>
        <end position="85"/>
    </location>
</feature>
<proteinExistence type="predicted"/>
<evidence type="ECO:0000313" key="4">
    <source>
        <dbReference type="Proteomes" id="UP000652153"/>
    </source>
</evidence>
<dbReference type="Pfam" id="PF07833">
    <property type="entry name" value="Cu_amine_oxidN1"/>
    <property type="match status" value="1"/>
</dbReference>
<dbReference type="EMBL" id="BMFU01000002">
    <property type="protein sequence ID" value="GGH48555.1"/>
    <property type="molecule type" value="Genomic_DNA"/>
</dbReference>
<reference evidence="4" key="1">
    <citation type="journal article" date="2019" name="Int. J. Syst. Evol. Microbiol.">
        <title>The Global Catalogue of Microorganisms (GCM) 10K type strain sequencing project: providing services to taxonomists for standard genome sequencing and annotation.</title>
        <authorList>
            <consortium name="The Broad Institute Genomics Platform"/>
            <consortium name="The Broad Institute Genome Sequencing Center for Infectious Disease"/>
            <person name="Wu L."/>
            <person name="Ma J."/>
        </authorList>
    </citation>
    <scope>NUCLEOTIDE SEQUENCE [LARGE SCALE GENOMIC DNA]</scope>
    <source>
        <strain evidence="4">CGMCC 1.12770</strain>
    </source>
</reference>
<organism evidence="3 4">
    <name type="scientific">Paenibacillus silvae</name>
    <dbReference type="NCBI Taxonomy" id="1325358"/>
    <lineage>
        <taxon>Bacteria</taxon>
        <taxon>Bacillati</taxon>
        <taxon>Bacillota</taxon>
        <taxon>Bacilli</taxon>
        <taxon>Bacillales</taxon>
        <taxon>Paenibacillaceae</taxon>
        <taxon>Paenibacillus</taxon>
    </lineage>
</organism>
<feature type="signal peptide" evidence="1">
    <location>
        <begin position="1"/>
        <end position="23"/>
    </location>
</feature>
<keyword evidence="4" id="KW-1185">Reference proteome</keyword>
<protein>
    <recommendedName>
        <fullName evidence="2">Copper amine oxidase-like N-terminal domain-containing protein</fullName>
    </recommendedName>
</protein>
<gene>
    <name evidence="3" type="ORF">GCM10008014_12570</name>
</gene>
<accession>A0ABQ1Z5E3</accession>
<evidence type="ECO:0000256" key="1">
    <source>
        <dbReference type="SAM" id="SignalP"/>
    </source>
</evidence>